<keyword evidence="1" id="KW-0472">Membrane</keyword>
<evidence type="ECO:0000256" key="1">
    <source>
        <dbReference type="SAM" id="Phobius"/>
    </source>
</evidence>
<evidence type="ECO:0000313" key="3">
    <source>
        <dbReference type="Proteomes" id="UP000661894"/>
    </source>
</evidence>
<organism evidence="2 3">
    <name type="scientific">Oceanitalea stevensii</name>
    <dbReference type="NCBI Taxonomy" id="2763072"/>
    <lineage>
        <taxon>Bacteria</taxon>
        <taxon>Bacillati</taxon>
        <taxon>Actinomycetota</taxon>
        <taxon>Actinomycetes</taxon>
        <taxon>Micrococcales</taxon>
        <taxon>Bogoriellaceae</taxon>
        <taxon>Georgenia</taxon>
    </lineage>
</organism>
<feature type="transmembrane region" description="Helical" evidence="1">
    <location>
        <begin position="195"/>
        <end position="216"/>
    </location>
</feature>
<evidence type="ECO:0000313" key="2">
    <source>
        <dbReference type="EMBL" id="MBD8062550.1"/>
    </source>
</evidence>
<feature type="transmembrane region" description="Helical" evidence="1">
    <location>
        <begin position="260"/>
        <end position="281"/>
    </location>
</feature>
<dbReference type="RefSeq" id="WP_251839656.1">
    <property type="nucleotide sequence ID" value="NZ_JACSPO010000004.1"/>
</dbReference>
<feature type="transmembrane region" description="Helical" evidence="1">
    <location>
        <begin position="37"/>
        <end position="62"/>
    </location>
</feature>
<gene>
    <name evidence="2" type="ORF">H9624_09465</name>
</gene>
<dbReference type="PANTHER" id="PTHR37305">
    <property type="entry name" value="INTEGRAL MEMBRANE PROTEIN-RELATED"/>
    <property type="match status" value="1"/>
</dbReference>
<protein>
    <submittedName>
        <fullName evidence="2">ABC transporter permease subunit</fullName>
    </submittedName>
</protein>
<proteinExistence type="predicted"/>
<dbReference type="EMBL" id="JACSPO010000004">
    <property type="protein sequence ID" value="MBD8062550.1"/>
    <property type="molecule type" value="Genomic_DNA"/>
</dbReference>
<dbReference type="PANTHER" id="PTHR37305:SF1">
    <property type="entry name" value="MEMBRANE PROTEIN"/>
    <property type="match status" value="1"/>
</dbReference>
<feature type="transmembrane region" description="Helical" evidence="1">
    <location>
        <begin position="167"/>
        <end position="188"/>
    </location>
</feature>
<dbReference type="Proteomes" id="UP000661894">
    <property type="component" value="Unassembled WGS sequence"/>
</dbReference>
<keyword evidence="1" id="KW-1133">Transmembrane helix</keyword>
<feature type="transmembrane region" description="Helical" evidence="1">
    <location>
        <begin position="82"/>
        <end position="101"/>
    </location>
</feature>
<sequence length="286" mass="29591">MSAPTSAPAPTVPVRPVGLGRVLRSEWIKLWSLRSTYWTIALTLLAMLMLALLMAFAAGAVASEGSFAPDEVGLDGLTVLGTAYGMAQLVIAVLGVLVVTGEYSTGMIRSSLTAVPTRLPVLAAKAVLVAAVSFVVGVVGIALAYVLTMPMLADAGGAADLGDPDTLRMFWGTGLYLAAVGLFGLAIGTLVRHSAGAIAVVVGILLILPTVLQLAMNGLDWLRDIYPYLPTTAGDRIITAGGPDEAMTGMPGMPELLDPWVGYGVFLAYVAVALLAAAVLLRRRDA</sequence>
<accession>A0ABR8Z2R5</accession>
<name>A0ABR8Z2R5_9MICO</name>
<keyword evidence="3" id="KW-1185">Reference proteome</keyword>
<reference evidence="2 3" key="1">
    <citation type="submission" date="2020-08" db="EMBL/GenBank/DDBJ databases">
        <title>A Genomic Blueprint of the Chicken Gut Microbiome.</title>
        <authorList>
            <person name="Gilroy R."/>
            <person name="Ravi A."/>
            <person name="Getino M."/>
            <person name="Pursley I."/>
            <person name="Horton D.L."/>
            <person name="Alikhan N.-F."/>
            <person name="Baker D."/>
            <person name="Gharbi K."/>
            <person name="Hall N."/>
            <person name="Watson M."/>
            <person name="Adriaenssens E.M."/>
            <person name="Foster-Nyarko E."/>
            <person name="Jarju S."/>
            <person name="Secka A."/>
            <person name="Antonio M."/>
            <person name="Oren A."/>
            <person name="Chaudhuri R."/>
            <person name="La Ragione R.M."/>
            <person name="Hildebrand F."/>
            <person name="Pallen M.J."/>
        </authorList>
    </citation>
    <scope>NUCLEOTIDE SEQUENCE [LARGE SCALE GENOMIC DNA]</scope>
    <source>
        <strain evidence="2 3">Sa1BUA1</strain>
    </source>
</reference>
<feature type="transmembrane region" description="Helical" evidence="1">
    <location>
        <begin position="122"/>
        <end position="147"/>
    </location>
</feature>
<comment type="caution">
    <text evidence="2">The sequence shown here is derived from an EMBL/GenBank/DDBJ whole genome shotgun (WGS) entry which is preliminary data.</text>
</comment>
<keyword evidence="1" id="KW-0812">Transmembrane</keyword>